<feature type="domain" description="DUF4461" evidence="3">
    <location>
        <begin position="244"/>
        <end position="404"/>
    </location>
</feature>
<dbReference type="Proteomes" id="UP001165060">
    <property type="component" value="Unassembled WGS sequence"/>
</dbReference>
<keyword evidence="1" id="KW-0175">Coiled coil</keyword>
<feature type="coiled-coil region" evidence="1">
    <location>
        <begin position="371"/>
        <end position="405"/>
    </location>
</feature>
<sequence length="475" mass="52002">MSTAALRARYLAGLRRSLLLRIHPDLHRSAPAAAANTAFVSALGNRLDSPDVKDWQKDRLSQHQYYRTRKKELLEVHVLSSSETATTATVDLRQPPSKLFASLAELAGFSQPVPKSRAPPSSPSPSGAADHSMGGFRPPPPFDREPTSTISTSLPHFLSTLSPEALSYTLAHCARARKSGGLLLSLSSFETLDVSRLNFSAENTARVLDRINMTLVEYAATLPVFAGLHLVLSSDDNRNVVDEFAGHIFLNPSATPLQWLGTLGRITPPLMRRIGENRKENARDLDNIRGCINARVVRGFTCSPESFFYFCRELSRNLTESPPGGSALVRRPLTIVVESEDWRSMKLLRSGRVQISAAADYERLAAALPGLRADAERLADEEEGVKEANKELAESVRRAMRLRSAPRVLSGHSGVTAGDAGEMLGRLLDFAEGAGRAEDLGILEGQALLLTSRRFFKLDQEARIHVPYGFSTDPL</sequence>
<evidence type="ECO:0000256" key="1">
    <source>
        <dbReference type="SAM" id="Coils"/>
    </source>
</evidence>
<accession>A0ABQ6M7F6</accession>
<reference evidence="4 5" key="1">
    <citation type="journal article" date="2023" name="Commun. Biol.">
        <title>Genome analysis of Parmales, the sister group of diatoms, reveals the evolutionary specialization of diatoms from phago-mixotrophs to photoautotrophs.</title>
        <authorList>
            <person name="Ban H."/>
            <person name="Sato S."/>
            <person name="Yoshikawa S."/>
            <person name="Yamada K."/>
            <person name="Nakamura Y."/>
            <person name="Ichinomiya M."/>
            <person name="Sato N."/>
            <person name="Blanc-Mathieu R."/>
            <person name="Endo H."/>
            <person name="Kuwata A."/>
            <person name="Ogata H."/>
        </authorList>
    </citation>
    <scope>NUCLEOTIDE SEQUENCE [LARGE SCALE GENOMIC DNA]</scope>
</reference>
<keyword evidence="5" id="KW-1185">Reference proteome</keyword>
<proteinExistence type="predicted"/>
<evidence type="ECO:0000313" key="5">
    <source>
        <dbReference type="Proteomes" id="UP001165060"/>
    </source>
</evidence>
<feature type="compositionally biased region" description="Low complexity" evidence="2">
    <location>
        <begin position="112"/>
        <end position="132"/>
    </location>
</feature>
<name>A0ABQ6M7F6_9STRA</name>
<evidence type="ECO:0000256" key="2">
    <source>
        <dbReference type="SAM" id="MobiDB-lite"/>
    </source>
</evidence>
<protein>
    <recommendedName>
        <fullName evidence="3">DUF4461 domain-containing protein</fullName>
    </recommendedName>
</protein>
<evidence type="ECO:0000259" key="3">
    <source>
        <dbReference type="Pfam" id="PF14688"/>
    </source>
</evidence>
<dbReference type="Pfam" id="PF14688">
    <property type="entry name" value="DUF4461"/>
    <property type="match status" value="1"/>
</dbReference>
<dbReference type="EMBL" id="BRYB01002518">
    <property type="protein sequence ID" value="GMI20953.1"/>
    <property type="molecule type" value="Genomic_DNA"/>
</dbReference>
<dbReference type="InterPro" id="IPR027989">
    <property type="entry name" value="DUF4461"/>
</dbReference>
<comment type="caution">
    <text evidence="4">The sequence shown here is derived from an EMBL/GenBank/DDBJ whole genome shotgun (WGS) entry which is preliminary data.</text>
</comment>
<feature type="region of interest" description="Disordered" evidence="2">
    <location>
        <begin position="111"/>
        <end position="149"/>
    </location>
</feature>
<organism evidence="4 5">
    <name type="scientific">Tetraparma gracilis</name>
    <dbReference type="NCBI Taxonomy" id="2962635"/>
    <lineage>
        <taxon>Eukaryota</taxon>
        <taxon>Sar</taxon>
        <taxon>Stramenopiles</taxon>
        <taxon>Ochrophyta</taxon>
        <taxon>Bolidophyceae</taxon>
        <taxon>Parmales</taxon>
        <taxon>Triparmaceae</taxon>
        <taxon>Tetraparma</taxon>
    </lineage>
</organism>
<evidence type="ECO:0000313" key="4">
    <source>
        <dbReference type="EMBL" id="GMI20953.1"/>
    </source>
</evidence>
<gene>
    <name evidence="4" type="ORF">TeGR_g3913</name>
</gene>